<name>A0A0M4CWG9_9CORY</name>
<sequence>MAGTISTYVTFNGYTAEVLKHWQDVFGGELNLLTYGQTQMDPSAMPFEPPADSLAHGVLATPGGLISGGDSIDGEYPIRDTAYSMLYNAESVEDAQEKIAKLVDAGGEETMKFETAPWGGSYGQVFDKYGVMWSFSAE</sequence>
<feature type="domain" description="Glyoxalase/fosfomycin resistance/dioxygenase" evidence="1">
    <location>
        <begin position="15"/>
        <end position="135"/>
    </location>
</feature>
<gene>
    <name evidence="2" type="ORF">CDES_05190</name>
</gene>
<keyword evidence="3" id="KW-1185">Reference proteome</keyword>
<dbReference type="STRING" id="931089.CDES_05190"/>
<evidence type="ECO:0000313" key="3">
    <source>
        <dbReference type="Proteomes" id="UP000068067"/>
    </source>
</evidence>
<evidence type="ECO:0000259" key="1">
    <source>
        <dbReference type="Pfam" id="PF00903"/>
    </source>
</evidence>
<organism evidence="2 3">
    <name type="scientific">Corynebacterium deserti GIMN1.010</name>
    <dbReference type="NCBI Taxonomy" id="931089"/>
    <lineage>
        <taxon>Bacteria</taxon>
        <taxon>Bacillati</taxon>
        <taxon>Actinomycetota</taxon>
        <taxon>Actinomycetes</taxon>
        <taxon>Mycobacteriales</taxon>
        <taxon>Corynebacteriaceae</taxon>
        <taxon>Corynebacterium</taxon>
    </lineage>
</organism>
<dbReference type="KEGG" id="cdx:CDES_05190"/>
<dbReference type="PATRIC" id="fig|931089.4.peg.1056"/>
<dbReference type="PANTHER" id="PTHR33990:SF1">
    <property type="entry name" value="PROTEIN YJDN"/>
    <property type="match status" value="1"/>
</dbReference>
<dbReference type="AlphaFoldDB" id="A0A0M4CWG9"/>
<dbReference type="InterPro" id="IPR029068">
    <property type="entry name" value="Glyas_Bleomycin-R_OHBP_Dase"/>
</dbReference>
<accession>A0A0M4CWG9</accession>
<dbReference type="EMBL" id="CP009220">
    <property type="protein sequence ID" value="ALC05475.1"/>
    <property type="molecule type" value="Genomic_DNA"/>
</dbReference>
<proteinExistence type="predicted"/>
<protein>
    <recommendedName>
        <fullName evidence="1">Glyoxalase/fosfomycin resistance/dioxygenase domain-containing protein</fullName>
    </recommendedName>
</protein>
<dbReference type="Proteomes" id="UP000068067">
    <property type="component" value="Chromosome"/>
</dbReference>
<dbReference type="SUPFAM" id="SSF54593">
    <property type="entry name" value="Glyoxalase/Bleomycin resistance protein/Dihydroxybiphenyl dioxygenase"/>
    <property type="match status" value="1"/>
</dbReference>
<dbReference type="InterPro" id="IPR004360">
    <property type="entry name" value="Glyas_Fos-R_dOase_dom"/>
</dbReference>
<dbReference type="PANTHER" id="PTHR33990">
    <property type="entry name" value="PROTEIN YJDN-RELATED"/>
    <property type="match status" value="1"/>
</dbReference>
<dbReference type="OrthoDB" id="9795306at2"/>
<dbReference type="Gene3D" id="3.10.180.10">
    <property type="entry name" value="2,3-Dihydroxybiphenyl 1,2-Dioxygenase, domain 1"/>
    <property type="match status" value="1"/>
</dbReference>
<evidence type="ECO:0000313" key="2">
    <source>
        <dbReference type="EMBL" id="ALC05475.1"/>
    </source>
</evidence>
<dbReference type="Pfam" id="PF00903">
    <property type="entry name" value="Glyoxalase"/>
    <property type="match status" value="1"/>
</dbReference>
<dbReference type="RefSeq" id="WP_053544543.1">
    <property type="nucleotide sequence ID" value="NZ_CP009220.1"/>
</dbReference>
<reference evidence="2 3" key="1">
    <citation type="submission" date="2014-08" db="EMBL/GenBank/DDBJ databases">
        <title>Complete genome sequence of Corynebacterium deserti GIMN1.010 (=DSM 45689), isolated from desert sand in western China.</title>
        <authorList>
            <person name="Ruckert C."/>
            <person name="Albersmeier A."/>
            <person name="Kalinowski J."/>
        </authorList>
    </citation>
    <scope>NUCLEOTIDE SEQUENCE [LARGE SCALE GENOMIC DNA]</scope>
    <source>
        <strain evidence="2 3">GIMN1.010</strain>
    </source>
</reference>